<dbReference type="OrthoDB" id="4083656at2759"/>
<comment type="caution">
    <text evidence="2">The sequence shown here is derived from an EMBL/GenBank/DDBJ whole genome shotgun (WGS) entry which is preliminary data.</text>
</comment>
<feature type="transmembrane region" description="Helical" evidence="1">
    <location>
        <begin position="130"/>
        <end position="150"/>
    </location>
</feature>
<dbReference type="AlphaFoldDB" id="A0A9P8PNC4"/>
<keyword evidence="1" id="KW-1133">Transmembrane helix</keyword>
<dbReference type="Proteomes" id="UP000769528">
    <property type="component" value="Unassembled WGS sequence"/>
</dbReference>
<sequence length="377" mass="43263">MKLGIIPLRSRFGMGLIRPSPFSKPNLFQVFRLNSNLTESSPTAKSNVKLKGETKLNHLPDHIRKTIPGETEQSNSIISRLPTFPLRNNSTLLPKPGVPMASDTPLRSMLEILTKKKKPELIYEAEPHKLYFLVCGILAFIFSIYGFTFTDWGFRAVWKIYEEDSDLLMLAGRIGLCTLISSVAVGIVYSALSLPTRLIRRIWYIPNKNDALIRFTSHPLLPGRATPVYTIRLSELNRSQRSKIFTKNGIYGTLDKSTFFFLIKERNKKFGYWIVDRNGWFWGDGRIFDILFGKESLEEASKGQTYNDKLKEVSDKLQSERQKLKDEHGVMWQAKVTSKMLKKDINEIVNIVSSTNQNKLGEEKQKELNTTKKRESH</sequence>
<reference evidence="2" key="2">
    <citation type="submission" date="2021-01" db="EMBL/GenBank/DDBJ databases">
        <authorList>
            <person name="Schikora-Tamarit M.A."/>
        </authorList>
    </citation>
    <scope>NUCLEOTIDE SEQUENCE</scope>
    <source>
        <strain evidence="2">CBS6341</strain>
    </source>
</reference>
<organism evidence="2 3">
    <name type="scientific">Wickerhamomyces mucosus</name>
    <dbReference type="NCBI Taxonomy" id="1378264"/>
    <lineage>
        <taxon>Eukaryota</taxon>
        <taxon>Fungi</taxon>
        <taxon>Dikarya</taxon>
        <taxon>Ascomycota</taxon>
        <taxon>Saccharomycotina</taxon>
        <taxon>Saccharomycetes</taxon>
        <taxon>Phaffomycetales</taxon>
        <taxon>Wickerhamomycetaceae</taxon>
        <taxon>Wickerhamomyces</taxon>
    </lineage>
</organism>
<gene>
    <name evidence="2" type="ORF">WICMUC_002899</name>
</gene>
<protein>
    <submittedName>
        <fullName evidence="2">Uncharacterized protein</fullName>
    </submittedName>
</protein>
<accession>A0A9P8PNC4</accession>
<feature type="transmembrane region" description="Helical" evidence="1">
    <location>
        <begin position="170"/>
        <end position="192"/>
    </location>
</feature>
<evidence type="ECO:0000256" key="1">
    <source>
        <dbReference type="SAM" id="Phobius"/>
    </source>
</evidence>
<keyword evidence="1" id="KW-0812">Transmembrane</keyword>
<proteinExistence type="predicted"/>
<keyword evidence="3" id="KW-1185">Reference proteome</keyword>
<dbReference type="EMBL" id="JAEUBF010000782">
    <property type="protein sequence ID" value="KAH3675067.1"/>
    <property type="molecule type" value="Genomic_DNA"/>
</dbReference>
<evidence type="ECO:0000313" key="3">
    <source>
        <dbReference type="Proteomes" id="UP000769528"/>
    </source>
</evidence>
<evidence type="ECO:0000313" key="2">
    <source>
        <dbReference type="EMBL" id="KAH3675067.1"/>
    </source>
</evidence>
<name>A0A9P8PNC4_9ASCO</name>
<reference evidence="2" key="1">
    <citation type="journal article" date="2021" name="Open Biol.">
        <title>Shared evolutionary footprints suggest mitochondrial oxidative damage underlies multiple complex I losses in fungi.</title>
        <authorList>
            <person name="Schikora-Tamarit M.A."/>
            <person name="Marcet-Houben M."/>
            <person name="Nosek J."/>
            <person name="Gabaldon T."/>
        </authorList>
    </citation>
    <scope>NUCLEOTIDE SEQUENCE</scope>
    <source>
        <strain evidence="2">CBS6341</strain>
    </source>
</reference>
<keyword evidence="1" id="KW-0472">Membrane</keyword>